<keyword evidence="1" id="KW-0596">Phosphopantetheine</keyword>
<keyword evidence="4" id="KW-0511">Multifunctional enzyme</keyword>
<keyword evidence="3" id="KW-0808">Transferase</keyword>
<dbReference type="SMART" id="SM00823">
    <property type="entry name" value="PKS_PP"/>
    <property type="match status" value="1"/>
</dbReference>
<keyword evidence="2" id="KW-0597">Phosphoprotein</keyword>
<organism evidence="7 8">
    <name type="scientific">Streptomyces genisteinicus</name>
    <dbReference type="NCBI Taxonomy" id="2768068"/>
    <lineage>
        <taxon>Bacteria</taxon>
        <taxon>Bacillati</taxon>
        <taxon>Actinomycetota</taxon>
        <taxon>Actinomycetes</taxon>
        <taxon>Kitasatosporales</taxon>
        <taxon>Streptomycetaceae</taxon>
        <taxon>Streptomyces</taxon>
    </lineage>
</organism>
<accession>A0A7H0I574</accession>
<dbReference type="GO" id="GO:0031177">
    <property type="term" value="F:phosphopantetheine binding"/>
    <property type="evidence" value="ECO:0007669"/>
    <property type="project" value="InterPro"/>
</dbReference>
<evidence type="ECO:0000256" key="4">
    <source>
        <dbReference type="ARBA" id="ARBA00023268"/>
    </source>
</evidence>
<dbReference type="AlphaFoldDB" id="A0A7H0I574"/>
<dbReference type="InterPro" id="IPR050091">
    <property type="entry name" value="PKS_NRPS_Biosynth_Enz"/>
</dbReference>
<feature type="compositionally biased region" description="Low complexity" evidence="5">
    <location>
        <begin position="122"/>
        <end position="146"/>
    </location>
</feature>
<evidence type="ECO:0000256" key="5">
    <source>
        <dbReference type="SAM" id="MobiDB-lite"/>
    </source>
</evidence>
<dbReference type="GO" id="GO:0017000">
    <property type="term" value="P:antibiotic biosynthetic process"/>
    <property type="evidence" value="ECO:0007669"/>
    <property type="project" value="UniProtKB-ARBA"/>
</dbReference>
<dbReference type="InterPro" id="IPR036736">
    <property type="entry name" value="ACP-like_sf"/>
</dbReference>
<keyword evidence="8" id="KW-1185">Reference proteome</keyword>
<evidence type="ECO:0000256" key="3">
    <source>
        <dbReference type="ARBA" id="ARBA00022679"/>
    </source>
</evidence>
<evidence type="ECO:0000256" key="1">
    <source>
        <dbReference type="ARBA" id="ARBA00022450"/>
    </source>
</evidence>
<feature type="domain" description="Carrier" evidence="6">
    <location>
        <begin position="1"/>
        <end position="71"/>
    </location>
</feature>
<reference evidence="7 8" key="1">
    <citation type="submission" date="2020-08" db="EMBL/GenBank/DDBJ databases">
        <title>A novel species.</title>
        <authorList>
            <person name="Gao J."/>
        </authorList>
    </citation>
    <scope>NUCLEOTIDE SEQUENCE [LARGE SCALE GENOMIC DNA]</scope>
    <source>
        <strain evidence="7 8">CRPJ-33</strain>
        <plasmid evidence="7 8">unnamed2</plasmid>
    </source>
</reference>
<dbReference type="GO" id="GO:0004312">
    <property type="term" value="F:fatty acid synthase activity"/>
    <property type="evidence" value="ECO:0007669"/>
    <property type="project" value="TreeGrafter"/>
</dbReference>
<feature type="region of interest" description="Disordered" evidence="5">
    <location>
        <begin position="120"/>
        <end position="148"/>
    </location>
</feature>
<evidence type="ECO:0000313" key="8">
    <source>
        <dbReference type="Proteomes" id="UP000516230"/>
    </source>
</evidence>
<keyword evidence="7" id="KW-0614">Plasmid</keyword>
<dbReference type="InterPro" id="IPR009081">
    <property type="entry name" value="PP-bd_ACP"/>
</dbReference>
<dbReference type="EMBL" id="CP060826">
    <property type="protein sequence ID" value="QNP67940.1"/>
    <property type="molecule type" value="Genomic_DNA"/>
</dbReference>
<dbReference type="SMART" id="SM01294">
    <property type="entry name" value="PKS_PP_betabranch"/>
    <property type="match status" value="1"/>
</dbReference>
<gene>
    <name evidence="7" type="ORF">IAG43_33225</name>
</gene>
<evidence type="ECO:0000313" key="7">
    <source>
        <dbReference type="EMBL" id="QNP67940.1"/>
    </source>
</evidence>
<dbReference type="PANTHER" id="PTHR43775">
    <property type="entry name" value="FATTY ACID SYNTHASE"/>
    <property type="match status" value="1"/>
</dbReference>
<dbReference type="KEGG" id="sgj:IAG43_33225"/>
<name>A0A7H0I574_9ACTN</name>
<dbReference type="PANTHER" id="PTHR43775:SF51">
    <property type="entry name" value="INACTIVE PHENOLPHTHIOCEROL SYNTHESIS POLYKETIDE SYNTHASE TYPE I PKS1-RELATED"/>
    <property type="match status" value="1"/>
</dbReference>
<dbReference type="Pfam" id="PF00550">
    <property type="entry name" value="PP-binding"/>
    <property type="match status" value="1"/>
</dbReference>
<evidence type="ECO:0000256" key="2">
    <source>
        <dbReference type="ARBA" id="ARBA00022553"/>
    </source>
</evidence>
<sequence>MVRTHAAVALGHTGADEIEPDRTFRDLGIDSLTAVALRDRLTAATGLTLPATLVFDQPTPVALAEHLGGLLLPDTPDGTADALPSADELDRLETALARRADDDLDRVRIVMRLESLLSRTRGGATAGPSAGTAPDGEGPAGPAALADRLGNATNDELFALVERDLGLK</sequence>
<dbReference type="Gene3D" id="1.10.1200.10">
    <property type="entry name" value="ACP-like"/>
    <property type="match status" value="1"/>
</dbReference>
<geneLocation type="plasmid" evidence="7 8">
    <name>unnamed2</name>
</geneLocation>
<dbReference type="SUPFAM" id="SSF47336">
    <property type="entry name" value="ACP-like"/>
    <property type="match status" value="1"/>
</dbReference>
<dbReference type="InterPro" id="IPR006162">
    <property type="entry name" value="Ppantetheine_attach_site"/>
</dbReference>
<dbReference type="Proteomes" id="UP000516230">
    <property type="component" value="Plasmid unnamed2"/>
</dbReference>
<dbReference type="GO" id="GO:0006633">
    <property type="term" value="P:fatty acid biosynthetic process"/>
    <property type="evidence" value="ECO:0007669"/>
    <property type="project" value="TreeGrafter"/>
</dbReference>
<protein>
    <recommendedName>
        <fullName evidence="6">Carrier domain-containing protein</fullName>
    </recommendedName>
</protein>
<dbReference type="PROSITE" id="PS50075">
    <property type="entry name" value="CARRIER"/>
    <property type="match status" value="1"/>
</dbReference>
<evidence type="ECO:0000259" key="6">
    <source>
        <dbReference type="PROSITE" id="PS50075"/>
    </source>
</evidence>
<dbReference type="InterPro" id="IPR020806">
    <property type="entry name" value="PKS_PP-bd"/>
</dbReference>
<proteinExistence type="predicted"/>
<dbReference type="PROSITE" id="PS00012">
    <property type="entry name" value="PHOSPHOPANTETHEINE"/>
    <property type="match status" value="1"/>
</dbReference>